<feature type="DNA-binding region" description="Homeobox" evidence="6">
    <location>
        <begin position="261"/>
        <end position="320"/>
    </location>
</feature>
<feature type="compositionally biased region" description="Polar residues" evidence="9">
    <location>
        <begin position="67"/>
        <end position="88"/>
    </location>
</feature>
<feature type="coiled-coil region" evidence="8">
    <location>
        <begin position="306"/>
        <end position="333"/>
    </location>
</feature>
<evidence type="ECO:0000256" key="3">
    <source>
        <dbReference type="ARBA" id="ARBA00023125"/>
    </source>
</evidence>
<sequence length="403" mass="44161">MEIRVECVAGMEDGDSPASPRGERPPSPCESEISVGCEGEARQPQPSPMDMTTHADTSTEDEETEPRSPSTSRGAPSPTLSSGSLHTESFTYLSDDEYFRPLKRLAMSGTSPPPSREPLSPQRDQEPKASSPSPSPEPQEPQEPQEAGALPGRGEMAGGDQKQAAGLRSFSILDILSYKPSRRKSSIPVKIVRPWDTREEAAAEPHAKPAGQSEKKGGANDKGSALDALFKMTNKTLDNLNKDEKTDAVSLFNNRQPPKKKRKSRTAFTNHQIFELEKRFLYQKYLSPADRDELAQSLGLSNAQVITWFQNRRAKLKRDMEELKRDVECTKVISSNKSLLEAASVNVAALLKGHAHPVANPEEVLARLGIRSAVFPGVPRRTTGDDGREKAPIRLVFPSVSDN</sequence>
<keyword evidence="4 6" id="KW-0371">Homeobox</keyword>
<dbReference type="PROSITE" id="PS50071">
    <property type="entry name" value="HOMEOBOX_2"/>
    <property type="match status" value="1"/>
</dbReference>
<feature type="region of interest" description="Disordered" evidence="9">
    <location>
        <begin position="195"/>
        <end position="223"/>
    </location>
</feature>
<dbReference type="Proteomes" id="UP001487740">
    <property type="component" value="Unassembled WGS sequence"/>
</dbReference>
<evidence type="ECO:0000256" key="8">
    <source>
        <dbReference type="SAM" id="Coils"/>
    </source>
</evidence>
<feature type="region of interest" description="Disordered" evidence="9">
    <location>
        <begin position="103"/>
        <end position="163"/>
    </location>
</feature>
<dbReference type="InterPro" id="IPR001356">
    <property type="entry name" value="HD"/>
</dbReference>
<proteinExistence type="predicted"/>
<comment type="caution">
    <text evidence="11">The sequence shown here is derived from an EMBL/GenBank/DDBJ whole genome shotgun (WGS) entry which is preliminary data.</text>
</comment>
<evidence type="ECO:0000256" key="7">
    <source>
        <dbReference type="RuleBase" id="RU000682"/>
    </source>
</evidence>
<accession>A0AAW0UMY5</accession>
<keyword evidence="12" id="KW-1185">Reference proteome</keyword>
<evidence type="ECO:0000256" key="5">
    <source>
        <dbReference type="ARBA" id="ARBA00023242"/>
    </source>
</evidence>
<dbReference type="InterPro" id="IPR009057">
    <property type="entry name" value="Homeodomain-like_sf"/>
</dbReference>
<evidence type="ECO:0000256" key="2">
    <source>
        <dbReference type="ARBA" id="ARBA00022473"/>
    </source>
</evidence>
<keyword evidence="8" id="KW-0175">Coiled coil</keyword>
<dbReference type="InterPro" id="IPR051892">
    <property type="entry name" value="LBX_TF"/>
</dbReference>
<dbReference type="PANTHER" id="PTHR24336:SF8">
    <property type="entry name" value="LADYBIRD EARLY-RELATED"/>
    <property type="match status" value="1"/>
</dbReference>
<protein>
    <recommendedName>
        <fullName evidence="10">Homeobox domain-containing protein</fullName>
    </recommendedName>
</protein>
<dbReference type="CDD" id="cd00086">
    <property type="entry name" value="homeodomain"/>
    <property type="match status" value="1"/>
</dbReference>
<dbReference type="InterPro" id="IPR000047">
    <property type="entry name" value="HTH_motif"/>
</dbReference>
<comment type="subcellular location">
    <subcellularLocation>
        <location evidence="1 6 7">Nucleus</location>
    </subcellularLocation>
</comment>
<organism evidence="11 12">
    <name type="scientific">Scylla paramamosain</name>
    <name type="common">Mud crab</name>
    <dbReference type="NCBI Taxonomy" id="85552"/>
    <lineage>
        <taxon>Eukaryota</taxon>
        <taxon>Metazoa</taxon>
        <taxon>Ecdysozoa</taxon>
        <taxon>Arthropoda</taxon>
        <taxon>Crustacea</taxon>
        <taxon>Multicrustacea</taxon>
        <taxon>Malacostraca</taxon>
        <taxon>Eumalacostraca</taxon>
        <taxon>Eucarida</taxon>
        <taxon>Decapoda</taxon>
        <taxon>Pleocyemata</taxon>
        <taxon>Brachyura</taxon>
        <taxon>Eubrachyura</taxon>
        <taxon>Portunoidea</taxon>
        <taxon>Portunidae</taxon>
        <taxon>Portuninae</taxon>
        <taxon>Scylla</taxon>
    </lineage>
</organism>
<feature type="domain" description="Homeobox" evidence="10">
    <location>
        <begin position="259"/>
        <end position="319"/>
    </location>
</feature>
<dbReference type="AlphaFoldDB" id="A0AAW0UMY5"/>
<name>A0AAW0UMY5_SCYPA</name>
<gene>
    <name evidence="11" type="ORF">O3P69_003318</name>
</gene>
<keyword evidence="3 6" id="KW-0238">DNA-binding</keyword>
<evidence type="ECO:0000313" key="11">
    <source>
        <dbReference type="EMBL" id="KAK8400563.1"/>
    </source>
</evidence>
<evidence type="ECO:0000259" key="10">
    <source>
        <dbReference type="PROSITE" id="PS50071"/>
    </source>
</evidence>
<reference evidence="11 12" key="1">
    <citation type="submission" date="2023-03" db="EMBL/GenBank/DDBJ databases">
        <title>High-quality genome of Scylla paramamosain provides insights in environmental adaptation.</title>
        <authorList>
            <person name="Zhang L."/>
        </authorList>
    </citation>
    <scope>NUCLEOTIDE SEQUENCE [LARGE SCALE GENOMIC DNA]</scope>
    <source>
        <strain evidence="11">LZ_2023a</strain>
        <tissue evidence="11">Muscle</tissue>
    </source>
</reference>
<dbReference type="EMBL" id="JARAKH010000010">
    <property type="protein sequence ID" value="KAK8400563.1"/>
    <property type="molecule type" value="Genomic_DNA"/>
</dbReference>
<dbReference type="GO" id="GO:1990837">
    <property type="term" value="F:sequence-specific double-stranded DNA binding"/>
    <property type="evidence" value="ECO:0007669"/>
    <property type="project" value="TreeGrafter"/>
</dbReference>
<evidence type="ECO:0000256" key="9">
    <source>
        <dbReference type="SAM" id="MobiDB-lite"/>
    </source>
</evidence>
<keyword evidence="2" id="KW-0217">Developmental protein</keyword>
<dbReference type="InterPro" id="IPR017970">
    <property type="entry name" value="Homeobox_CS"/>
</dbReference>
<evidence type="ECO:0000256" key="1">
    <source>
        <dbReference type="ARBA" id="ARBA00004123"/>
    </source>
</evidence>
<feature type="compositionally biased region" description="Basic and acidic residues" evidence="9">
    <location>
        <begin position="195"/>
        <end position="219"/>
    </location>
</feature>
<dbReference type="FunFam" id="1.10.10.60:FF:000098">
    <property type="entry name" value="Transcription factor LBX1"/>
    <property type="match status" value="1"/>
</dbReference>
<dbReference type="Pfam" id="PF00046">
    <property type="entry name" value="Homeodomain"/>
    <property type="match status" value="1"/>
</dbReference>
<dbReference type="PROSITE" id="PS00027">
    <property type="entry name" value="HOMEOBOX_1"/>
    <property type="match status" value="1"/>
</dbReference>
<dbReference type="SMART" id="SM00389">
    <property type="entry name" value="HOX"/>
    <property type="match status" value="1"/>
</dbReference>
<evidence type="ECO:0000256" key="6">
    <source>
        <dbReference type="PROSITE-ProRule" id="PRU00108"/>
    </source>
</evidence>
<dbReference type="PANTHER" id="PTHR24336">
    <property type="entry name" value="TRANSCRIPTION FACTOR LBX"/>
    <property type="match status" value="1"/>
</dbReference>
<evidence type="ECO:0000256" key="4">
    <source>
        <dbReference type="ARBA" id="ARBA00023155"/>
    </source>
</evidence>
<dbReference type="GO" id="GO:0000981">
    <property type="term" value="F:DNA-binding transcription factor activity, RNA polymerase II-specific"/>
    <property type="evidence" value="ECO:0007669"/>
    <property type="project" value="InterPro"/>
</dbReference>
<dbReference type="SUPFAM" id="SSF46689">
    <property type="entry name" value="Homeodomain-like"/>
    <property type="match status" value="1"/>
</dbReference>
<dbReference type="PRINTS" id="PR00031">
    <property type="entry name" value="HTHREPRESSR"/>
</dbReference>
<dbReference type="Gene3D" id="1.10.10.60">
    <property type="entry name" value="Homeodomain-like"/>
    <property type="match status" value="1"/>
</dbReference>
<evidence type="ECO:0000313" key="12">
    <source>
        <dbReference type="Proteomes" id="UP001487740"/>
    </source>
</evidence>
<feature type="region of interest" description="Disordered" evidence="9">
    <location>
        <begin position="1"/>
        <end position="88"/>
    </location>
</feature>
<dbReference type="GO" id="GO:0005634">
    <property type="term" value="C:nucleus"/>
    <property type="evidence" value="ECO:0007669"/>
    <property type="project" value="UniProtKB-SubCell"/>
</dbReference>
<keyword evidence="5 6" id="KW-0539">Nucleus</keyword>